<gene>
    <name evidence="3" type="ORF">A1O9_06697</name>
</gene>
<keyword evidence="2" id="KW-0812">Transmembrane</keyword>
<keyword evidence="2" id="KW-1133">Transmembrane helix</keyword>
<dbReference type="EMBL" id="AMGV01000005">
    <property type="protein sequence ID" value="KEF56510.1"/>
    <property type="molecule type" value="Genomic_DNA"/>
</dbReference>
<evidence type="ECO:0000313" key="4">
    <source>
        <dbReference type="Proteomes" id="UP000027920"/>
    </source>
</evidence>
<dbReference type="VEuPathDB" id="FungiDB:A1O9_06697"/>
<name>A0A072PLT9_9EURO</name>
<keyword evidence="2" id="KW-0472">Membrane</keyword>
<evidence type="ECO:0000313" key="3">
    <source>
        <dbReference type="EMBL" id="KEF56510.1"/>
    </source>
</evidence>
<reference evidence="3 4" key="1">
    <citation type="submission" date="2013-03" db="EMBL/GenBank/DDBJ databases">
        <title>The Genome Sequence of Exophiala aquamarina CBS 119918.</title>
        <authorList>
            <consortium name="The Broad Institute Genomics Platform"/>
            <person name="Cuomo C."/>
            <person name="de Hoog S."/>
            <person name="Gorbushina A."/>
            <person name="Walker B."/>
            <person name="Young S.K."/>
            <person name="Zeng Q."/>
            <person name="Gargeya S."/>
            <person name="Fitzgerald M."/>
            <person name="Haas B."/>
            <person name="Abouelleil A."/>
            <person name="Allen A.W."/>
            <person name="Alvarado L."/>
            <person name="Arachchi H.M."/>
            <person name="Berlin A.M."/>
            <person name="Chapman S.B."/>
            <person name="Gainer-Dewar J."/>
            <person name="Goldberg J."/>
            <person name="Griggs A."/>
            <person name="Gujja S."/>
            <person name="Hansen M."/>
            <person name="Howarth C."/>
            <person name="Imamovic A."/>
            <person name="Ireland A."/>
            <person name="Larimer J."/>
            <person name="McCowan C."/>
            <person name="Murphy C."/>
            <person name="Pearson M."/>
            <person name="Poon T.W."/>
            <person name="Priest M."/>
            <person name="Roberts A."/>
            <person name="Saif S."/>
            <person name="Shea T."/>
            <person name="Sisk P."/>
            <person name="Sykes S."/>
            <person name="Wortman J."/>
            <person name="Nusbaum C."/>
            <person name="Birren B."/>
        </authorList>
    </citation>
    <scope>NUCLEOTIDE SEQUENCE [LARGE SCALE GENOMIC DNA]</scope>
    <source>
        <strain evidence="3 4">CBS 119918</strain>
    </source>
</reference>
<organism evidence="3 4">
    <name type="scientific">Exophiala aquamarina CBS 119918</name>
    <dbReference type="NCBI Taxonomy" id="1182545"/>
    <lineage>
        <taxon>Eukaryota</taxon>
        <taxon>Fungi</taxon>
        <taxon>Dikarya</taxon>
        <taxon>Ascomycota</taxon>
        <taxon>Pezizomycotina</taxon>
        <taxon>Eurotiomycetes</taxon>
        <taxon>Chaetothyriomycetidae</taxon>
        <taxon>Chaetothyriales</taxon>
        <taxon>Herpotrichiellaceae</taxon>
        <taxon>Exophiala</taxon>
    </lineage>
</organism>
<accession>A0A072PLT9</accession>
<sequence length="94" mass="10830">MAVVRDPAFWKRFSMAVHLDEEKGTISDARSTSSLDPKSGVKHSDTWLERNRKKQRQTRILGWVITFGFLIIIAAIILIVLWFLKVGPFKEKSD</sequence>
<dbReference type="HOGENOM" id="CLU_162840_0_0_1"/>
<proteinExistence type="predicted"/>
<evidence type="ECO:0000256" key="2">
    <source>
        <dbReference type="SAM" id="Phobius"/>
    </source>
</evidence>
<keyword evidence="4" id="KW-1185">Reference proteome</keyword>
<evidence type="ECO:0000256" key="1">
    <source>
        <dbReference type="SAM" id="MobiDB-lite"/>
    </source>
</evidence>
<dbReference type="AlphaFoldDB" id="A0A072PLT9"/>
<dbReference type="RefSeq" id="XP_013259100.1">
    <property type="nucleotide sequence ID" value="XM_013403646.1"/>
</dbReference>
<dbReference type="OrthoDB" id="5353310at2759"/>
<protein>
    <submittedName>
        <fullName evidence="3">Uncharacterized protein</fullName>
    </submittedName>
</protein>
<feature type="region of interest" description="Disordered" evidence="1">
    <location>
        <begin position="25"/>
        <end position="47"/>
    </location>
</feature>
<feature type="transmembrane region" description="Helical" evidence="2">
    <location>
        <begin position="60"/>
        <end position="84"/>
    </location>
</feature>
<dbReference type="GeneID" id="25281614"/>
<dbReference type="Proteomes" id="UP000027920">
    <property type="component" value="Unassembled WGS sequence"/>
</dbReference>
<comment type="caution">
    <text evidence="3">The sequence shown here is derived from an EMBL/GenBank/DDBJ whole genome shotgun (WGS) entry which is preliminary data.</text>
</comment>